<evidence type="ECO:0000313" key="1">
    <source>
        <dbReference type="EMBL" id="CAF2072627.1"/>
    </source>
</evidence>
<name>A0A078G103_BRANA</name>
<evidence type="ECO:0000313" key="3">
    <source>
        <dbReference type="Proteomes" id="UP000028999"/>
    </source>
</evidence>
<proteinExistence type="predicted"/>
<reference evidence="2 3" key="1">
    <citation type="journal article" date="2014" name="Science">
        <title>Plant genetics. Early allopolyploid evolution in the post-Neolithic Brassica napus oilseed genome.</title>
        <authorList>
            <person name="Chalhoub B."/>
            <person name="Denoeud F."/>
            <person name="Liu S."/>
            <person name="Parkin I.A."/>
            <person name="Tang H."/>
            <person name="Wang X."/>
            <person name="Chiquet J."/>
            <person name="Belcram H."/>
            <person name="Tong C."/>
            <person name="Samans B."/>
            <person name="Correa M."/>
            <person name="Da Silva C."/>
            <person name="Just J."/>
            <person name="Falentin C."/>
            <person name="Koh C.S."/>
            <person name="Le Clainche I."/>
            <person name="Bernard M."/>
            <person name="Bento P."/>
            <person name="Noel B."/>
            <person name="Labadie K."/>
            <person name="Alberti A."/>
            <person name="Charles M."/>
            <person name="Arnaud D."/>
            <person name="Guo H."/>
            <person name="Daviaud C."/>
            <person name="Alamery S."/>
            <person name="Jabbari K."/>
            <person name="Zhao M."/>
            <person name="Edger P.P."/>
            <person name="Chelaifa H."/>
            <person name="Tack D."/>
            <person name="Lassalle G."/>
            <person name="Mestiri I."/>
            <person name="Schnel N."/>
            <person name="Le Paslier M.C."/>
            <person name="Fan G."/>
            <person name="Renault V."/>
            <person name="Bayer P.E."/>
            <person name="Golicz A.A."/>
            <person name="Manoli S."/>
            <person name="Lee T.H."/>
            <person name="Thi V.H."/>
            <person name="Chalabi S."/>
            <person name="Hu Q."/>
            <person name="Fan C."/>
            <person name="Tollenaere R."/>
            <person name="Lu Y."/>
            <person name="Battail C."/>
            <person name="Shen J."/>
            <person name="Sidebottom C.H."/>
            <person name="Wang X."/>
            <person name="Canaguier A."/>
            <person name="Chauveau A."/>
            <person name="Berard A."/>
            <person name="Deniot G."/>
            <person name="Guan M."/>
            <person name="Liu Z."/>
            <person name="Sun F."/>
            <person name="Lim Y.P."/>
            <person name="Lyons E."/>
            <person name="Town C.D."/>
            <person name="Bancroft I."/>
            <person name="Wang X."/>
            <person name="Meng J."/>
            <person name="Ma J."/>
            <person name="Pires J.C."/>
            <person name="King G.J."/>
            <person name="Brunel D."/>
            <person name="Delourme R."/>
            <person name="Renard M."/>
            <person name="Aury J.M."/>
            <person name="Adams K.L."/>
            <person name="Batley J."/>
            <person name="Snowdon R.J."/>
            <person name="Tost J."/>
            <person name="Edwards D."/>
            <person name="Zhou Y."/>
            <person name="Hua W."/>
            <person name="Sharpe A.G."/>
            <person name="Paterson A.H."/>
            <person name="Guan C."/>
            <person name="Wincker P."/>
        </authorList>
    </citation>
    <scope>NUCLEOTIDE SEQUENCE [LARGE SCALE GENOMIC DNA]</scope>
    <source>
        <strain evidence="3">cv. Darmor-bzh</strain>
    </source>
</reference>
<evidence type="ECO:0000313" key="2">
    <source>
        <dbReference type="EMBL" id="CDY18966.1"/>
    </source>
</evidence>
<dbReference type="Gramene" id="CDY18966">
    <property type="protein sequence ID" value="CDY18966"/>
    <property type="gene ID" value="GSBRNA2T00006191001"/>
</dbReference>
<organism evidence="2 3">
    <name type="scientific">Brassica napus</name>
    <name type="common">Rape</name>
    <dbReference type="NCBI Taxonomy" id="3708"/>
    <lineage>
        <taxon>Eukaryota</taxon>
        <taxon>Viridiplantae</taxon>
        <taxon>Streptophyta</taxon>
        <taxon>Embryophyta</taxon>
        <taxon>Tracheophyta</taxon>
        <taxon>Spermatophyta</taxon>
        <taxon>Magnoliopsida</taxon>
        <taxon>eudicotyledons</taxon>
        <taxon>Gunneridae</taxon>
        <taxon>Pentapetalae</taxon>
        <taxon>rosids</taxon>
        <taxon>malvids</taxon>
        <taxon>Brassicales</taxon>
        <taxon>Brassicaceae</taxon>
        <taxon>Brassiceae</taxon>
        <taxon>Brassica</taxon>
    </lineage>
</organism>
<dbReference type="PaxDb" id="3708-A0A078G103"/>
<sequence length="34" mass="4048">MEQRIFFSCTIQLIGLSRCEQRRKCGEVTRMLTI</sequence>
<dbReference type="AlphaFoldDB" id="A0A078G103"/>
<reference evidence="1" key="3">
    <citation type="submission" date="2021-01" db="EMBL/GenBank/DDBJ databases">
        <authorList>
            <consortium name="Genoscope - CEA"/>
            <person name="William W."/>
        </authorList>
    </citation>
    <scope>NUCLEOTIDE SEQUENCE</scope>
</reference>
<reference evidence="2" key="2">
    <citation type="submission" date="2014-06" db="EMBL/GenBank/DDBJ databases">
        <authorList>
            <person name="Genoscope - CEA"/>
        </authorList>
    </citation>
    <scope>NUCLEOTIDE SEQUENCE</scope>
</reference>
<dbReference type="Proteomes" id="UP000028999">
    <property type="component" value="Unassembled WGS sequence"/>
</dbReference>
<protein>
    <submittedName>
        <fullName evidence="1">(rape) hypothetical protein</fullName>
    </submittedName>
    <submittedName>
        <fullName evidence="2">BnaC01g21020D protein</fullName>
    </submittedName>
</protein>
<keyword evidence="3" id="KW-1185">Reference proteome</keyword>
<dbReference type="EMBL" id="HG994365">
    <property type="protein sequence ID" value="CAF2072627.1"/>
    <property type="molecule type" value="Genomic_DNA"/>
</dbReference>
<gene>
    <name evidence="2" type="primary">BnaC01g21020D</name>
    <name evidence="1" type="ORF">DARMORV10_C01P24980.1</name>
    <name evidence="2" type="ORF">GSBRNA2T00006191001</name>
</gene>
<dbReference type="Proteomes" id="UP001295469">
    <property type="component" value="Chromosome C01"/>
</dbReference>
<dbReference type="EMBL" id="LK032091">
    <property type="protein sequence ID" value="CDY18966.1"/>
    <property type="molecule type" value="Genomic_DNA"/>
</dbReference>
<accession>A0A078G103</accession>